<organism evidence="2">
    <name type="scientific">marine sediment metagenome</name>
    <dbReference type="NCBI Taxonomy" id="412755"/>
    <lineage>
        <taxon>unclassified sequences</taxon>
        <taxon>metagenomes</taxon>
        <taxon>ecological metagenomes</taxon>
    </lineage>
</organism>
<feature type="region of interest" description="Disordered" evidence="1">
    <location>
        <begin position="80"/>
        <end position="127"/>
    </location>
</feature>
<evidence type="ECO:0000256" key="1">
    <source>
        <dbReference type="SAM" id="MobiDB-lite"/>
    </source>
</evidence>
<dbReference type="InterPro" id="IPR018335">
    <property type="entry name" value="Tscrpt_reg_HTH_Crp-type_CS"/>
</dbReference>
<evidence type="ECO:0000313" key="2">
    <source>
        <dbReference type="EMBL" id="KKK78616.1"/>
    </source>
</evidence>
<dbReference type="GO" id="GO:0003700">
    <property type="term" value="F:DNA-binding transcription factor activity"/>
    <property type="evidence" value="ECO:0007669"/>
    <property type="project" value="InterPro"/>
</dbReference>
<feature type="compositionally biased region" description="Basic and acidic residues" evidence="1">
    <location>
        <begin position="101"/>
        <end position="114"/>
    </location>
</feature>
<name>A0A0F9B246_9ZZZZ</name>
<sequence>MDLSHCGSDPGRVLDPLGSGLAHPYLARLLAVSTKTVTRGLDKMVKLGMIKIDSDGVITIVDYWTYQPIPTDRSEYWKDRYAKQRAKDTSTHNQHTSAHTPKKEIEKEREKETHTPSPSPAKKDMRNFRRANLPPTFQDEFVKLFNSVFSRETAVPFI</sequence>
<dbReference type="EMBL" id="LAZR01054411">
    <property type="protein sequence ID" value="KKK78616.1"/>
    <property type="molecule type" value="Genomic_DNA"/>
</dbReference>
<reference evidence="2" key="1">
    <citation type="journal article" date="2015" name="Nature">
        <title>Complex archaea that bridge the gap between prokaryotes and eukaryotes.</title>
        <authorList>
            <person name="Spang A."/>
            <person name="Saw J.H."/>
            <person name="Jorgensen S.L."/>
            <person name="Zaremba-Niedzwiedzka K."/>
            <person name="Martijn J."/>
            <person name="Lind A.E."/>
            <person name="van Eijk R."/>
            <person name="Schleper C."/>
            <person name="Guy L."/>
            <person name="Ettema T.J."/>
        </authorList>
    </citation>
    <scope>NUCLEOTIDE SEQUENCE</scope>
</reference>
<proteinExistence type="predicted"/>
<gene>
    <name evidence="2" type="ORF">LCGC14_2841780</name>
</gene>
<dbReference type="PROSITE" id="PS00042">
    <property type="entry name" value="HTH_CRP_1"/>
    <property type="match status" value="1"/>
</dbReference>
<feature type="non-terminal residue" evidence="2">
    <location>
        <position position="158"/>
    </location>
</feature>
<feature type="compositionally biased region" description="Basic and acidic residues" evidence="1">
    <location>
        <begin position="80"/>
        <end position="90"/>
    </location>
</feature>
<comment type="caution">
    <text evidence="2">The sequence shown here is derived from an EMBL/GenBank/DDBJ whole genome shotgun (WGS) entry which is preliminary data.</text>
</comment>
<dbReference type="AlphaFoldDB" id="A0A0F9B246"/>
<protein>
    <submittedName>
        <fullName evidence="2">Uncharacterized protein</fullName>
    </submittedName>
</protein>
<accession>A0A0F9B246</accession>